<dbReference type="Pfam" id="PF03743">
    <property type="entry name" value="TrbI"/>
    <property type="match status" value="1"/>
</dbReference>
<dbReference type="EMBL" id="CABR01000177">
    <property type="protein sequence ID" value="CBI11910.1"/>
    <property type="molecule type" value="Genomic_DNA"/>
</dbReference>
<proteinExistence type="predicted"/>
<evidence type="ECO:0000256" key="2">
    <source>
        <dbReference type="SAM" id="Phobius"/>
    </source>
</evidence>
<evidence type="ECO:0000256" key="1">
    <source>
        <dbReference type="SAM" id="MobiDB-lite"/>
    </source>
</evidence>
<feature type="region of interest" description="Disordered" evidence="1">
    <location>
        <begin position="130"/>
        <end position="167"/>
    </location>
</feature>
<feature type="compositionally biased region" description="Polar residues" evidence="1">
    <location>
        <begin position="376"/>
        <end position="385"/>
    </location>
</feature>
<reference evidence="3" key="1">
    <citation type="submission" date="2009-10" db="EMBL/GenBank/DDBJ databases">
        <title>Diversity of trophic interactions inside an arsenic-rich microbial ecosystem.</title>
        <authorList>
            <person name="Bertin P.N."/>
            <person name="Heinrich-Salmeron A."/>
            <person name="Pelletier E."/>
            <person name="Goulhen-Chollet F."/>
            <person name="Arsene-Ploetze F."/>
            <person name="Gallien S."/>
            <person name="Calteau A."/>
            <person name="Vallenet D."/>
            <person name="Casiot C."/>
            <person name="Chane-Woon-Ming B."/>
            <person name="Giloteaux L."/>
            <person name="Barakat M."/>
            <person name="Bonnefoy V."/>
            <person name="Bruneel O."/>
            <person name="Chandler M."/>
            <person name="Cleiss J."/>
            <person name="Duran R."/>
            <person name="Elbaz-Poulichet F."/>
            <person name="Fonknechten N."/>
            <person name="Lauga B."/>
            <person name="Mornico D."/>
            <person name="Ortet P."/>
            <person name="Schaeffer C."/>
            <person name="Siguier P."/>
            <person name="Alexander Thil Smith A."/>
            <person name="Van Dorsselaer A."/>
            <person name="Weissenbach J."/>
            <person name="Medigue C."/>
            <person name="Le Paslier D."/>
        </authorList>
    </citation>
    <scope>NUCLEOTIDE SEQUENCE</scope>
</reference>
<sequence>MRKLSEKLANLTPKTRQYLMLGAVGAGIIALVVGGMSFMGTPGSVAPTPTTSAEQQATNIATPGAAVDPKDVWMNQSAAQMKQMDDVVQGLKKQMSDMRAASGVPASKQETILPPLPVIPPGVVQVLPPLPPLPQPSAPPDIPPKEPGISSFEVSKPETPAAEKDSSQYVPAGSFVHVALLAGVEAPTGGQAQTNPEPILMRTQDNAFLPNRYRADIKECFILASSYGDISSERAFARLENLSCVLNNGQAIDFPVKGYIVGEDGKTGMKGKLITKQGQILANALLSGIGSGMGQAFMQNSYMQSMSPMNAMGQMSVMAPGQTLQAGIGAGFGNALNTLSQYYISLANKLFPVVEIDSGRVVDVVFTKGFSMSSIPSNGSDQTYSDVWKRGREATGKSLDPTAPQ</sequence>
<gene>
    <name evidence="3" type="ORF">CARN7_2762</name>
</gene>
<keyword evidence="2" id="KW-0812">Transmembrane</keyword>
<dbReference type="CDD" id="cd16430">
    <property type="entry name" value="TraB"/>
    <property type="match status" value="1"/>
</dbReference>
<dbReference type="InterPro" id="IPR005498">
    <property type="entry name" value="T4SS_VirB10/TraB/TrbI"/>
</dbReference>
<evidence type="ECO:0000313" key="3">
    <source>
        <dbReference type="EMBL" id="CBI11910.1"/>
    </source>
</evidence>
<accession>E6QXD6</accession>
<feature type="region of interest" description="Disordered" evidence="1">
    <location>
        <begin position="376"/>
        <end position="405"/>
    </location>
</feature>
<keyword evidence="2" id="KW-0472">Membrane</keyword>
<feature type="transmembrane region" description="Helical" evidence="2">
    <location>
        <begin position="21"/>
        <end position="40"/>
    </location>
</feature>
<comment type="caution">
    <text evidence="3">The sequence shown here is derived from an EMBL/GenBank/DDBJ whole genome shotgun (WGS) entry which is preliminary data.</text>
</comment>
<protein>
    <submittedName>
        <fullName evidence="3">Putative TraB pilus assembly</fullName>
    </submittedName>
</protein>
<keyword evidence="2" id="KW-1133">Transmembrane helix</keyword>
<dbReference type="AlphaFoldDB" id="E6QXD6"/>
<feature type="compositionally biased region" description="Pro residues" evidence="1">
    <location>
        <begin position="130"/>
        <end position="146"/>
    </location>
</feature>
<organism evidence="3">
    <name type="scientific">mine drainage metagenome</name>
    <dbReference type="NCBI Taxonomy" id="410659"/>
    <lineage>
        <taxon>unclassified sequences</taxon>
        <taxon>metagenomes</taxon>
        <taxon>ecological metagenomes</taxon>
    </lineage>
</organism>
<name>E6QXD6_9ZZZZ</name>